<proteinExistence type="predicted"/>
<dbReference type="Pfam" id="PF07727">
    <property type="entry name" value="RVT_2"/>
    <property type="match status" value="1"/>
</dbReference>
<dbReference type="InterPro" id="IPR043502">
    <property type="entry name" value="DNA/RNA_pol_sf"/>
</dbReference>
<comment type="caution">
    <text evidence="2">The sequence shown here is derived from an EMBL/GenBank/DDBJ whole genome shotgun (WGS) entry which is preliminary data.</text>
</comment>
<dbReference type="PANTHER" id="PTHR11439">
    <property type="entry name" value="GAG-POL-RELATED RETROTRANSPOSON"/>
    <property type="match status" value="1"/>
</dbReference>
<keyword evidence="3" id="KW-1185">Reference proteome</keyword>
<sequence>MHIIGSKWVFKSKLKVEGSLDRLNDRLVAKGYNQIDGVDYTQTFFPVIKPRTIRMVITIALAKQWPICQLDVKNAFLHGIIAEDIFMEQPPRMVDPLYPTHVCKLKRAIYGLKQTPPAWFDRFSSFLLNYGFFCSLADPTLFIFHSDYGSLILLLYVDDMLLTGSTFAIVNSFIQILSNEFAMKYLGPIHHFIGIEVFTTSNGLHLSQSHYALTILEKSNMVDCKPMNTPIESRPDPLNNNTPVEDQSDFRSIVGALQYLTLTRPDLSYSVNYVSQFMHAPTLGHLKLV</sequence>
<dbReference type="AlphaFoldDB" id="A0AAP0HF46"/>
<evidence type="ECO:0000259" key="1">
    <source>
        <dbReference type="Pfam" id="PF07727"/>
    </source>
</evidence>
<dbReference type="Proteomes" id="UP001420932">
    <property type="component" value="Unassembled WGS sequence"/>
</dbReference>
<organism evidence="2 3">
    <name type="scientific">Stephania yunnanensis</name>
    <dbReference type="NCBI Taxonomy" id="152371"/>
    <lineage>
        <taxon>Eukaryota</taxon>
        <taxon>Viridiplantae</taxon>
        <taxon>Streptophyta</taxon>
        <taxon>Embryophyta</taxon>
        <taxon>Tracheophyta</taxon>
        <taxon>Spermatophyta</taxon>
        <taxon>Magnoliopsida</taxon>
        <taxon>Ranunculales</taxon>
        <taxon>Menispermaceae</taxon>
        <taxon>Menispermoideae</taxon>
        <taxon>Cissampelideae</taxon>
        <taxon>Stephania</taxon>
    </lineage>
</organism>
<accession>A0AAP0HF46</accession>
<gene>
    <name evidence="2" type="ORF">Syun_031825</name>
</gene>
<dbReference type="SUPFAM" id="SSF56672">
    <property type="entry name" value="DNA/RNA polymerases"/>
    <property type="match status" value="1"/>
</dbReference>
<dbReference type="EMBL" id="JBBNAF010000025">
    <property type="protein sequence ID" value="KAK9082407.1"/>
    <property type="molecule type" value="Genomic_DNA"/>
</dbReference>
<dbReference type="PANTHER" id="PTHR11439:SF524">
    <property type="entry name" value="RNA-DIRECTED DNA POLYMERASE, PROTEIN KINASE RLK-PELLE-DLSV FAMILY"/>
    <property type="match status" value="1"/>
</dbReference>
<dbReference type="InterPro" id="IPR013103">
    <property type="entry name" value="RVT_2"/>
</dbReference>
<protein>
    <recommendedName>
        <fullName evidence="1">Reverse transcriptase Ty1/copia-type domain-containing protein</fullName>
    </recommendedName>
</protein>
<reference evidence="2 3" key="1">
    <citation type="submission" date="2024-01" db="EMBL/GenBank/DDBJ databases">
        <title>Genome assemblies of Stephania.</title>
        <authorList>
            <person name="Yang L."/>
        </authorList>
    </citation>
    <scope>NUCLEOTIDE SEQUENCE [LARGE SCALE GENOMIC DNA]</scope>
    <source>
        <strain evidence="2">YNDBR</strain>
        <tissue evidence="2">Leaf</tissue>
    </source>
</reference>
<name>A0AAP0HF46_9MAGN</name>
<evidence type="ECO:0000313" key="2">
    <source>
        <dbReference type="EMBL" id="KAK9082407.1"/>
    </source>
</evidence>
<evidence type="ECO:0000313" key="3">
    <source>
        <dbReference type="Proteomes" id="UP001420932"/>
    </source>
</evidence>
<feature type="domain" description="Reverse transcriptase Ty1/copia-type" evidence="1">
    <location>
        <begin position="3"/>
        <end position="232"/>
    </location>
</feature>